<dbReference type="Pfam" id="PF07463">
    <property type="entry name" value="NUMOD4"/>
    <property type="match status" value="1"/>
</dbReference>
<reference evidence="3" key="1">
    <citation type="submission" date="2016-04" db="EMBL/GenBank/DDBJ databases">
        <authorList>
            <person name="Tabuchi Yagui T.R."/>
        </authorList>
    </citation>
    <scope>NUCLEOTIDE SEQUENCE [LARGE SCALE GENOMIC DNA]</scope>
    <source>
        <strain evidence="3">NIES-26</strain>
    </source>
</reference>
<dbReference type="SUPFAM" id="SSF54060">
    <property type="entry name" value="His-Me finger endonucleases"/>
    <property type="match status" value="1"/>
</dbReference>
<name>A0A367QLX7_9NOSO</name>
<comment type="caution">
    <text evidence="3">The sequence shown here is derived from an EMBL/GenBank/DDBJ whole genome shotgun (WGS) entry which is preliminary data.</text>
</comment>
<accession>A0A367QLX7</accession>
<sequence length="137" mass="16243">MTKPVVQTDETIQVVNRDAEVWLAIQGYEGRYEVSNLGRVASLNYARRKKRQVLKPRPERGYLKVSLTNKEHQSREWKIHQLVLLAFVGERPKHLVTDHINRVKTDNRLANLRYVSRSENARNTDRYLFKQRTRESN</sequence>
<evidence type="ECO:0000259" key="2">
    <source>
        <dbReference type="Pfam" id="PF13392"/>
    </source>
</evidence>
<proteinExistence type="predicted"/>
<dbReference type="Gene3D" id="3.90.75.20">
    <property type="match status" value="1"/>
</dbReference>
<dbReference type="InterPro" id="IPR044925">
    <property type="entry name" value="His-Me_finger_sf"/>
</dbReference>
<dbReference type="EMBL" id="LXQD01000319">
    <property type="protein sequence ID" value="RCJ24303.1"/>
    <property type="molecule type" value="Genomic_DNA"/>
</dbReference>
<evidence type="ECO:0000313" key="4">
    <source>
        <dbReference type="Proteomes" id="UP000252107"/>
    </source>
</evidence>
<evidence type="ECO:0008006" key="5">
    <source>
        <dbReference type="Google" id="ProtNLM"/>
    </source>
</evidence>
<feature type="domain" description="NUMOD4" evidence="1">
    <location>
        <begin position="20"/>
        <end position="68"/>
    </location>
</feature>
<evidence type="ECO:0000259" key="1">
    <source>
        <dbReference type="Pfam" id="PF07463"/>
    </source>
</evidence>
<feature type="domain" description="HNH nuclease" evidence="2">
    <location>
        <begin position="79"/>
        <end position="122"/>
    </location>
</feature>
<dbReference type="Proteomes" id="UP000252107">
    <property type="component" value="Unassembled WGS sequence"/>
</dbReference>
<organism evidence="3 4">
    <name type="scientific">Nostoc minutum NIES-26</name>
    <dbReference type="NCBI Taxonomy" id="1844469"/>
    <lineage>
        <taxon>Bacteria</taxon>
        <taxon>Bacillati</taxon>
        <taxon>Cyanobacteriota</taxon>
        <taxon>Cyanophyceae</taxon>
        <taxon>Nostocales</taxon>
        <taxon>Nostocaceae</taxon>
        <taxon>Nostoc</taxon>
    </lineage>
</organism>
<gene>
    <name evidence="3" type="ORF">A6770_28460</name>
</gene>
<evidence type="ECO:0000313" key="3">
    <source>
        <dbReference type="EMBL" id="RCJ24303.1"/>
    </source>
</evidence>
<dbReference type="GO" id="GO:0016788">
    <property type="term" value="F:hydrolase activity, acting on ester bonds"/>
    <property type="evidence" value="ECO:0007669"/>
    <property type="project" value="InterPro"/>
</dbReference>
<protein>
    <recommendedName>
        <fullName evidence="5">HNH nuclease domain-containing protein</fullName>
    </recommendedName>
</protein>
<dbReference type="InterPro" id="IPR003615">
    <property type="entry name" value="HNH_nuc"/>
</dbReference>
<dbReference type="Pfam" id="PF13392">
    <property type="entry name" value="HNH_3"/>
    <property type="match status" value="1"/>
</dbReference>
<dbReference type="InterPro" id="IPR010902">
    <property type="entry name" value="NUMOD4"/>
</dbReference>
<keyword evidence="4" id="KW-1185">Reference proteome</keyword>
<dbReference type="AlphaFoldDB" id="A0A367QLX7"/>